<organism evidence="2 3">
    <name type="scientific">Saccharospirillum salsuginis</name>
    <dbReference type="NCBI Taxonomy" id="418750"/>
    <lineage>
        <taxon>Bacteria</taxon>
        <taxon>Pseudomonadati</taxon>
        <taxon>Pseudomonadota</taxon>
        <taxon>Gammaproteobacteria</taxon>
        <taxon>Oceanospirillales</taxon>
        <taxon>Saccharospirillaceae</taxon>
        <taxon>Saccharospirillum</taxon>
    </lineage>
</organism>
<dbReference type="Proteomes" id="UP000626148">
    <property type="component" value="Unassembled WGS sequence"/>
</dbReference>
<protein>
    <submittedName>
        <fullName evidence="2">Uncharacterized protein</fullName>
    </submittedName>
</protein>
<keyword evidence="3" id="KW-1185">Reference proteome</keyword>
<comment type="caution">
    <text evidence="2">The sequence shown here is derived from an EMBL/GenBank/DDBJ whole genome shotgun (WGS) entry which is preliminary data.</text>
</comment>
<name>A0A918NF35_9GAMM</name>
<evidence type="ECO:0000313" key="3">
    <source>
        <dbReference type="Proteomes" id="UP000626148"/>
    </source>
</evidence>
<feature type="region of interest" description="Disordered" evidence="1">
    <location>
        <begin position="29"/>
        <end position="64"/>
    </location>
</feature>
<dbReference type="EMBL" id="BMXR01000008">
    <property type="protein sequence ID" value="GGX63193.1"/>
    <property type="molecule type" value="Genomic_DNA"/>
</dbReference>
<proteinExistence type="predicted"/>
<reference evidence="2" key="2">
    <citation type="submission" date="2020-09" db="EMBL/GenBank/DDBJ databases">
        <authorList>
            <person name="Sun Q."/>
            <person name="Kim S."/>
        </authorList>
    </citation>
    <scope>NUCLEOTIDE SEQUENCE</scope>
    <source>
        <strain evidence="2">KCTC 22169</strain>
    </source>
</reference>
<feature type="compositionally biased region" description="Polar residues" evidence="1">
    <location>
        <begin position="36"/>
        <end position="49"/>
    </location>
</feature>
<sequence length="212" mass="24027">MKRIWIGSGLAALTAVSIGWYGLDANTNDAPPASHTPPTSLRSSPESALSTQGSDSTSSTQTQNQRAFLAYEEYRRLFRVSDAVREYLDTRDALTPSEQDYREVELRRQLNQLEAENKLSAGEALALRLALIERDDAQAKADGLALIERYDRERKARLAAFRANPDPEFQNYKTREAEIVREVMAMEHYPDGLTRNEYLARRLAEARQAAYR</sequence>
<dbReference type="RefSeq" id="WP_189610840.1">
    <property type="nucleotide sequence ID" value="NZ_BMXR01000008.1"/>
</dbReference>
<accession>A0A918NF35</accession>
<evidence type="ECO:0000256" key="1">
    <source>
        <dbReference type="SAM" id="MobiDB-lite"/>
    </source>
</evidence>
<evidence type="ECO:0000313" key="2">
    <source>
        <dbReference type="EMBL" id="GGX63193.1"/>
    </source>
</evidence>
<reference evidence="2" key="1">
    <citation type="journal article" date="2014" name="Int. J. Syst. Evol. Microbiol.">
        <title>Complete genome sequence of Corynebacterium casei LMG S-19264T (=DSM 44701T), isolated from a smear-ripened cheese.</title>
        <authorList>
            <consortium name="US DOE Joint Genome Institute (JGI-PGF)"/>
            <person name="Walter F."/>
            <person name="Albersmeier A."/>
            <person name="Kalinowski J."/>
            <person name="Ruckert C."/>
        </authorList>
    </citation>
    <scope>NUCLEOTIDE SEQUENCE</scope>
    <source>
        <strain evidence="2">KCTC 22169</strain>
    </source>
</reference>
<dbReference type="AlphaFoldDB" id="A0A918NF35"/>
<feature type="compositionally biased region" description="Low complexity" evidence="1">
    <location>
        <begin position="50"/>
        <end position="64"/>
    </location>
</feature>
<gene>
    <name evidence="2" type="ORF">GCM10007392_33860</name>
</gene>